<evidence type="ECO:0000313" key="1">
    <source>
        <dbReference type="EMBL" id="CAG9939538.1"/>
    </source>
</evidence>
<dbReference type="EMBL" id="CADEHS020000004">
    <property type="protein sequence ID" value="CAG9939538.1"/>
    <property type="molecule type" value="Genomic_DNA"/>
</dbReference>
<protein>
    <submittedName>
        <fullName evidence="1">Uncharacterized protein</fullName>
    </submittedName>
</protein>
<reference evidence="1" key="1">
    <citation type="submission" date="2020-04" db="EMBL/GenBank/DDBJ databases">
        <authorList>
            <person name="Broberg M."/>
        </authorList>
    </citation>
    <scope>NUCLEOTIDE SEQUENCE</scope>
</reference>
<comment type="caution">
    <text evidence="1">The sequence shown here is derived from an EMBL/GenBank/DDBJ whole genome shotgun (WGS) entry which is preliminary data.</text>
</comment>
<reference evidence="1" key="2">
    <citation type="submission" date="2021-10" db="EMBL/GenBank/DDBJ databases">
        <authorList>
            <person name="Piombo E."/>
        </authorList>
    </citation>
    <scope>NUCLEOTIDE SEQUENCE</scope>
</reference>
<gene>
    <name evidence="1" type="ORF">CRV2_00009863</name>
</gene>
<dbReference type="Proteomes" id="UP000836387">
    <property type="component" value="Unassembled WGS sequence"/>
</dbReference>
<evidence type="ECO:0000313" key="2">
    <source>
        <dbReference type="Proteomes" id="UP000836387"/>
    </source>
</evidence>
<organism evidence="1 2">
    <name type="scientific">Clonostachys rosea f. rosea IK726</name>
    <dbReference type="NCBI Taxonomy" id="1349383"/>
    <lineage>
        <taxon>Eukaryota</taxon>
        <taxon>Fungi</taxon>
        <taxon>Dikarya</taxon>
        <taxon>Ascomycota</taxon>
        <taxon>Pezizomycotina</taxon>
        <taxon>Sordariomycetes</taxon>
        <taxon>Hypocreomycetidae</taxon>
        <taxon>Hypocreales</taxon>
        <taxon>Bionectriaceae</taxon>
        <taxon>Clonostachys</taxon>
    </lineage>
</organism>
<name>A0ACA9TFA1_BIOOC</name>
<sequence length="66" mass="7272">MSLYPGGSISDRTRQSGQPMWAGLRRFCRDTIGGSGGEVEWFQKAENIPLSSHVIPSHPWPASRGM</sequence>
<accession>A0ACA9TFA1</accession>
<proteinExistence type="predicted"/>
<keyword evidence="2" id="KW-1185">Reference proteome</keyword>